<feature type="compositionally biased region" description="Low complexity" evidence="1">
    <location>
        <begin position="87"/>
        <end position="138"/>
    </location>
</feature>
<keyword evidence="2" id="KW-1133">Transmembrane helix</keyword>
<feature type="transmembrane region" description="Helical" evidence="2">
    <location>
        <begin position="164"/>
        <end position="183"/>
    </location>
</feature>
<feature type="compositionally biased region" description="Low complexity" evidence="1">
    <location>
        <begin position="663"/>
        <end position="680"/>
    </location>
</feature>
<feature type="compositionally biased region" description="Low complexity" evidence="1">
    <location>
        <begin position="523"/>
        <end position="534"/>
    </location>
</feature>
<feature type="compositionally biased region" description="Polar residues" evidence="1">
    <location>
        <begin position="512"/>
        <end position="521"/>
    </location>
</feature>
<sequence length="920" mass="93473">MFCKDGVRVCRDPSRADTETLLAFPRGRLESAMSSPQHPTGSGPQPWQDQPPQYPGQNAQQPGGQPPAYGSGPGQFGSAPGPGYGSAPGPYGSAPGQPAAQGPYGSSPAQYGSGPGPYGSAPGEYGSAPGPYGSAPGQGQFGQAPAPKQKTGPGILGPLTLRDLFLLFAGLLAFIALFVPYRGYDYGLGSETTTLWHWNVADMGALVFGVLTILLIVAAVLVNKLGNSRLRVGSLSLDQFISVLSAIAFTYVFVDLLTSAVYWHVGSYLTFFAGLIAFFAGVFTMLPFFAKEFAGREDIETHPKARPVTKHTQHPAPVANVPGAAGPGTGAPGFAPYGAAPAGAGQAGPGQPDQFGQPGGPGQSGQPTQFGAPGQQDQFGGPGQSGQPAQQGQQDQFGQSGQFGGPEQQNQFVAPGQQARPSDQQAQPSPYAPPQEQDSERSASSFAAPAASGTSGAGAAPESADVASDQASDDGPVHSTGDGQTYLGRHDSDAPQHSQSEPTQAFGVGAGQPQTDATGEQTAAAGSRAAESGSQPAASDAQSRQSDDMSHSGAAAAAAGAGVIGAGAAGVAAAHSDSERRRGRHAAPETESDAESTPGAESTLGAESTDTGSAARKDEANDDTSADRSTAASSKSDETPTVVSPSESSDLVSKVNAKSSDTNAAEGANVAGANSAAQSSTDAGQASTGNASEDAASADAASNDSPSDSPASTDGTTAQDPDDDANIRSTDATVVSTPADDKVASDDEPTSVGKTGADDDEQATAVMEPAVNSERTTAPESEEPTQYVPVADYANRPETDGGAERSNDETMAQTAVDNQPVPADVGQNRSGDAPNDGRNADQDNGQAENQDGGRPIIQAFWFAVPEPREAVDETTGMPVFTIYPGDWYLSLEDNGSWFKVRDSDGSTTGILRNIEGIQRG</sequence>
<proteinExistence type="predicted"/>
<organism evidence="3 4">
    <name type="scientific">Brevibacterium sediminis</name>
    <dbReference type="NCBI Taxonomy" id="1857024"/>
    <lineage>
        <taxon>Bacteria</taxon>
        <taxon>Bacillati</taxon>
        <taxon>Actinomycetota</taxon>
        <taxon>Actinomycetes</taxon>
        <taxon>Micrococcales</taxon>
        <taxon>Brevibacteriaceae</taxon>
        <taxon>Brevibacterium</taxon>
    </lineage>
</organism>
<feature type="compositionally biased region" description="Low complexity" evidence="1">
    <location>
        <begin position="690"/>
        <end position="712"/>
    </location>
</feature>
<feature type="compositionally biased region" description="Low complexity" evidence="1">
    <location>
        <begin position="364"/>
        <end position="409"/>
    </location>
</feature>
<feature type="compositionally biased region" description="Polar residues" evidence="1">
    <location>
        <begin position="535"/>
        <end position="544"/>
    </location>
</feature>
<feature type="compositionally biased region" description="Basic and acidic residues" evidence="1">
    <location>
        <begin position="795"/>
        <end position="808"/>
    </location>
</feature>
<comment type="caution">
    <text evidence="3">The sequence shown here is derived from an EMBL/GenBank/DDBJ whole genome shotgun (WGS) entry which is preliminary data.</text>
</comment>
<reference evidence="4" key="1">
    <citation type="journal article" date="2019" name="Int. J. Syst. Evol. Microbiol.">
        <title>The Global Catalogue of Microorganisms (GCM) 10K type strain sequencing project: providing services to taxonomists for standard genome sequencing and annotation.</title>
        <authorList>
            <consortium name="The Broad Institute Genomics Platform"/>
            <consortium name="The Broad Institute Genome Sequencing Center for Infectious Disease"/>
            <person name="Wu L."/>
            <person name="Ma J."/>
        </authorList>
    </citation>
    <scope>NUCLEOTIDE SEQUENCE [LARGE SCALE GENOMIC DNA]</scope>
    <source>
        <strain evidence="4">CGMCC 1.15472</strain>
    </source>
</reference>
<keyword evidence="2" id="KW-0472">Membrane</keyword>
<dbReference type="EMBL" id="BMJG01000003">
    <property type="protein sequence ID" value="GGC32077.1"/>
    <property type="molecule type" value="Genomic_DNA"/>
</dbReference>
<feature type="compositionally biased region" description="Polar residues" evidence="1">
    <location>
        <begin position="727"/>
        <end position="736"/>
    </location>
</feature>
<feature type="compositionally biased region" description="Low complexity" evidence="1">
    <location>
        <begin position="315"/>
        <end position="324"/>
    </location>
</feature>
<gene>
    <name evidence="3" type="ORF">GCM10010974_13140</name>
</gene>
<accession>A0ABQ1LZ93</accession>
<protein>
    <recommendedName>
        <fullName evidence="5">SH3 domain-containing protein</fullName>
    </recommendedName>
</protein>
<evidence type="ECO:0000256" key="2">
    <source>
        <dbReference type="SAM" id="Phobius"/>
    </source>
</evidence>
<feature type="transmembrane region" description="Helical" evidence="2">
    <location>
        <begin position="203"/>
        <end position="222"/>
    </location>
</feature>
<feature type="compositionally biased region" description="Low complexity" evidence="1">
    <location>
        <begin position="44"/>
        <end position="70"/>
    </location>
</feature>
<keyword evidence="4" id="KW-1185">Reference proteome</keyword>
<name>A0ABQ1LZ93_9MICO</name>
<evidence type="ECO:0008006" key="5">
    <source>
        <dbReference type="Google" id="ProtNLM"/>
    </source>
</evidence>
<feature type="compositionally biased region" description="Polar residues" evidence="1">
    <location>
        <begin position="32"/>
        <end position="43"/>
    </location>
</feature>
<keyword evidence="2" id="KW-0812">Transmembrane</keyword>
<feature type="compositionally biased region" description="Low complexity" evidence="1">
    <location>
        <begin position="442"/>
        <end position="474"/>
    </location>
</feature>
<feature type="compositionally biased region" description="Gly residues" evidence="1">
    <location>
        <begin position="71"/>
        <end position="86"/>
    </location>
</feature>
<evidence type="ECO:0000256" key="1">
    <source>
        <dbReference type="SAM" id="MobiDB-lite"/>
    </source>
</evidence>
<evidence type="ECO:0000313" key="4">
    <source>
        <dbReference type="Proteomes" id="UP000632322"/>
    </source>
</evidence>
<dbReference type="Proteomes" id="UP000632322">
    <property type="component" value="Unassembled WGS sequence"/>
</dbReference>
<feature type="region of interest" description="Disordered" evidence="1">
    <location>
        <begin position="306"/>
        <end position="854"/>
    </location>
</feature>
<feature type="compositionally biased region" description="Polar residues" evidence="1">
    <location>
        <begin position="639"/>
        <end position="662"/>
    </location>
</feature>
<feature type="compositionally biased region" description="Low complexity" evidence="1">
    <location>
        <begin position="332"/>
        <end position="356"/>
    </location>
</feature>
<feature type="transmembrane region" description="Helical" evidence="2">
    <location>
        <begin position="243"/>
        <end position="263"/>
    </location>
</feature>
<feature type="transmembrane region" description="Helical" evidence="2">
    <location>
        <begin position="269"/>
        <end position="290"/>
    </location>
</feature>
<evidence type="ECO:0000313" key="3">
    <source>
        <dbReference type="EMBL" id="GGC32077.1"/>
    </source>
</evidence>
<feature type="region of interest" description="Disordered" evidence="1">
    <location>
        <begin position="12"/>
        <end position="149"/>
    </location>
</feature>